<accession>A0A5M8FI05</accession>
<dbReference type="AlphaFoldDB" id="A0A5M8FI05"/>
<dbReference type="InterPro" id="IPR016130">
    <property type="entry name" value="Tyr_Pase_AS"/>
</dbReference>
<protein>
    <submittedName>
        <fullName evidence="2">Protein phosphatase</fullName>
    </submittedName>
</protein>
<gene>
    <name evidence="2" type="ORF">F2Q65_11895</name>
</gene>
<dbReference type="Pfam" id="PF22785">
    <property type="entry name" value="Tc-R-P"/>
    <property type="match status" value="1"/>
</dbReference>
<feature type="domain" description="Tyrosine specific protein phosphatases" evidence="1">
    <location>
        <begin position="90"/>
        <end position="157"/>
    </location>
</feature>
<dbReference type="InterPro" id="IPR000387">
    <property type="entry name" value="Tyr_Pase_dom"/>
</dbReference>
<dbReference type="Gene3D" id="3.90.190.10">
    <property type="entry name" value="Protein tyrosine phosphatase superfamily"/>
    <property type="match status" value="1"/>
</dbReference>
<dbReference type="Proteomes" id="UP000322981">
    <property type="component" value="Unassembled WGS sequence"/>
</dbReference>
<reference evidence="2 3" key="1">
    <citation type="submission" date="2019-09" db="EMBL/GenBank/DDBJ databases">
        <title>Whole-genome sequence of the purple sulfur bacterium Thiohalocapsa marina DSM 19078.</title>
        <authorList>
            <person name="Kyndt J.A."/>
            <person name="Meyer T.E."/>
        </authorList>
    </citation>
    <scope>NUCLEOTIDE SEQUENCE [LARGE SCALE GENOMIC DNA]</scope>
    <source>
        <strain evidence="2 3">DSM 19078</strain>
    </source>
</reference>
<dbReference type="OrthoDB" id="9806482at2"/>
<evidence type="ECO:0000259" key="1">
    <source>
        <dbReference type="PROSITE" id="PS50056"/>
    </source>
</evidence>
<organism evidence="2 3">
    <name type="scientific">Thiohalocapsa marina</name>
    <dbReference type="NCBI Taxonomy" id="424902"/>
    <lineage>
        <taxon>Bacteria</taxon>
        <taxon>Pseudomonadati</taxon>
        <taxon>Pseudomonadota</taxon>
        <taxon>Gammaproteobacteria</taxon>
        <taxon>Chromatiales</taxon>
        <taxon>Chromatiaceae</taxon>
        <taxon>Thiohalocapsa</taxon>
    </lineage>
</organism>
<dbReference type="PROSITE" id="PS00383">
    <property type="entry name" value="TYR_PHOSPHATASE_1"/>
    <property type="match status" value="1"/>
</dbReference>
<evidence type="ECO:0000313" key="2">
    <source>
        <dbReference type="EMBL" id="KAA6184538.1"/>
    </source>
</evidence>
<keyword evidence="3" id="KW-1185">Reference proteome</keyword>
<name>A0A5M8FI05_9GAMM</name>
<evidence type="ECO:0000313" key="3">
    <source>
        <dbReference type="Proteomes" id="UP000322981"/>
    </source>
</evidence>
<dbReference type="PROSITE" id="PS50056">
    <property type="entry name" value="TYR_PHOSPHATASE_2"/>
    <property type="match status" value="1"/>
</dbReference>
<dbReference type="RefSeq" id="WP_150093637.1">
    <property type="nucleotide sequence ID" value="NZ_JBFUOH010000092.1"/>
</dbReference>
<sequence length="173" mass="18393">MTIHPYDVLPLTEGGKLLFTPCPGTKGVGLAESIEQLRQAGADAVISMTPSDEMAQLKVAGLPEAVVQSGMRWLHFPVEDDAAPGPAFEQAWVANRDAVMALVAQQGAIAIHCRGGSGRTGLMAALILRESGMDGERADTLVKVLRPKALTLPAHTDYLAACDGRHQQQEQVQ</sequence>
<dbReference type="InterPro" id="IPR029021">
    <property type="entry name" value="Prot-tyrosine_phosphatase-like"/>
</dbReference>
<proteinExistence type="predicted"/>
<comment type="caution">
    <text evidence="2">The sequence shown here is derived from an EMBL/GenBank/DDBJ whole genome shotgun (WGS) entry which is preliminary data.</text>
</comment>
<dbReference type="SUPFAM" id="SSF52799">
    <property type="entry name" value="(Phosphotyrosine protein) phosphatases II"/>
    <property type="match status" value="1"/>
</dbReference>
<dbReference type="EMBL" id="VWXX01000018">
    <property type="protein sequence ID" value="KAA6184538.1"/>
    <property type="molecule type" value="Genomic_DNA"/>
</dbReference>